<evidence type="ECO:0000256" key="8">
    <source>
        <dbReference type="PROSITE-ProRule" id="PRU10058"/>
    </source>
</evidence>
<dbReference type="InterPro" id="IPR019546">
    <property type="entry name" value="TAT_signal_bac_arc"/>
</dbReference>
<accession>W9GZ68</accession>
<comment type="caution">
    <text evidence="11">The sequence shown here is derived from an EMBL/GenBank/DDBJ whole genome shotgun (WGS) entry which is preliminary data.</text>
</comment>
<dbReference type="PATRIC" id="fig|1385369.3.peg.5147"/>
<dbReference type="Gene3D" id="1.50.10.10">
    <property type="match status" value="1"/>
</dbReference>
<keyword evidence="3 10" id="KW-0732">Signal</keyword>
<feature type="active site" description="Nucleophile" evidence="8">
    <location>
        <position position="125"/>
    </location>
</feature>
<dbReference type="PROSITE" id="PS00812">
    <property type="entry name" value="GLYCOSYL_HYDROL_F8"/>
    <property type="match status" value="1"/>
</dbReference>
<keyword evidence="6 9" id="KW-0326">Glycosidase</keyword>
<evidence type="ECO:0000256" key="10">
    <source>
        <dbReference type="SAM" id="SignalP"/>
    </source>
</evidence>
<evidence type="ECO:0000313" key="12">
    <source>
        <dbReference type="Proteomes" id="UP000019486"/>
    </source>
</evidence>
<evidence type="ECO:0000256" key="2">
    <source>
        <dbReference type="ARBA" id="ARBA00009209"/>
    </source>
</evidence>
<keyword evidence="7 9" id="KW-0624">Polysaccharide degradation</keyword>
<dbReference type="Pfam" id="PF01270">
    <property type="entry name" value="Glyco_hydro_8"/>
    <property type="match status" value="1"/>
</dbReference>
<dbReference type="PROSITE" id="PS51318">
    <property type="entry name" value="TAT"/>
    <property type="match status" value="1"/>
</dbReference>
<protein>
    <recommendedName>
        <fullName evidence="9">Glucanase</fullName>
        <ecNumber evidence="9">3.2.1.-</ecNumber>
    </recommendedName>
</protein>
<gene>
    <name evidence="11" type="ORF">N825_09205</name>
</gene>
<dbReference type="EC" id="3.2.1.-" evidence="9"/>
<comment type="similarity">
    <text evidence="2 9">Belongs to the glycosyl hydrolase 8 (cellulase D) family.</text>
</comment>
<evidence type="ECO:0000313" key="11">
    <source>
        <dbReference type="EMBL" id="EWY37747.1"/>
    </source>
</evidence>
<dbReference type="SUPFAM" id="SSF48208">
    <property type="entry name" value="Six-hairpin glycosidases"/>
    <property type="match status" value="1"/>
</dbReference>
<dbReference type="InterPro" id="IPR006311">
    <property type="entry name" value="TAT_signal"/>
</dbReference>
<evidence type="ECO:0000256" key="4">
    <source>
        <dbReference type="ARBA" id="ARBA00022801"/>
    </source>
</evidence>
<dbReference type="EMBL" id="AVFL01000023">
    <property type="protein sequence ID" value="EWY37747.1"/>
    <property type="molecule type" value="Genomic_DNA"/>
</dbReference>
<feature type="signal peptide" evidence="10">
    <location>
        <begin position="1"/>
        <end position="27"/>
    </location>
</feature>
<evidence type="ECO:0000256" key="5">
    <source>
        <dbReference type="ARBA" id="ARBA00023001"/>
    </source>
</evidence>
<keyword evidence="12" id="KW-1185">Reference proteome</keyword>
<evidence type="ECO:0000256" key="6">
    <source>
        <dbReference type="ARBA" id="ARBA00023295"/>
    </source>
</evidence>
<evidence type="ECO:0000256" key="1">
    <source>
        <dbReference type="ARBA" id="ARBA00000966"/>
    </source>
</evidence>
<evidence type="ECO:0000256" key="9">
    <source>
        <dbReference type="RuleBase" id="RU361167"/>
    </source>
</evidence>
<dbReference type="NCBIfam" id="TIGR01409">
    <property type="entry name" value="TAT_signal_seq"/>
    <property type="match status" value="1"/>
</dbReference>
<name>W9GZ68_9PROT</name>
<dbReference type="InterPro" id="IPR019834">
    <property type="entry name" value="Glyco_hydro_8_CS"/>
</dbReference>
<sequence>MIDRRDLIKAAGATAACLPFAPLMARAAPPPTLPREDWSWFRQSFVTADGRVTDTGNGGISHSEGQGYGMLLAASADAKSDFDQIWQWTRTRLMVRQDGLAAWKWVPDAAAAGSGKVTDLNNASDGDILIAWALLRAGRRWNDRGYLNAATALAVTIRETLVQRIGDQSVLKPGAQGFDRPGGLVVNPSYWVFPALLAFHDWERHPDWNDIVTGGLALLARGRFSQWNLPPDWMLVDPDLNVGLAEGFSGKFGFDAIRVPLYLTWAGYQDAWYLEPYLTLVEARKDGPTMAATVDLSSGEPSAMAASAGTLAVYELVARSRKAGYRAPRPDAAMPEDYYSASLRLLSKIAAKETGI</sequence>
<keyword evidence="5" id="KW-0136">Cellulose degradation</keyword>
<comment type="catalytic activity">
    <reaction evidence="1">
        <text>Endohydrolysis of (1-&gt;4)-beta-D-glucosidic linkages in cellulose, lichenin and cereal beta-D-glucans.</text>
        <dbReference type="EC" id="3.2.1.4"/>
    </reaction>
</comment>
<dbReference type="InterPro" id="IPR012341">
    <property type="entry name" value="6hp_glycosidase-like_sf"/>
</dbReference>
<reference evidence="11 12" key="1">
    <citation type="submission" date="2013-08" db="EMBL/GenBank/DDBJ databases">
        <title>The genome sequence of Skermanella stibiiresistens.</title>
        <authorList>
            <person name="Zhu W."/>
            <person name="Wang G."/>
        </authorList>
    </citation>
    <scope>NUCLEOTIDE SEQUENCE [LARGE SCALE GENOMIC DNA]</scope>
    <source>
        <strain evidence="11 12">SB22</strain>
    </source>
</reference>
<dbReference type="RefSeq" id="WP_037458239.1">
    <property type="nucleotide sequence ID" value="NZ_AVFL01000023.1"/>
</dbReference>
<proteinExistence type="inferred from homology"/>
<dbReference type="PRINTS" id="PR00735">
    <property type="entry name" value="GLHYDRLASE8"/>
</dbReference>
<dbReference type="GO" id="GO:0030245">
    <property type="term" value="P:cellulose catabolic process"/>
    <property type="evidence" value="ECO:0007669"/>
    <property type="project" value="UniProtKB-KW"/>
</dbReference>
<evidence type="ECO:0000256" key="3">
    <source>
        <dbReference type="ARBA" id="ARBA00022729"/>
    </source>
</evidence>
<keyword evidence="7 9" id="KW-0119">Carbohydrate metabolism</keyword>
<keyword evidence="4 9" id="KW-0378">Hydrolase</keyword>
<evidence type="ECO:0000256" key="7">
    <source>
        <dbReference type="ARBA" id="ARBA00023326"/>
    </source>
</evidence>
<feature type="chain" id="PRO_5004921496" description="Glucanase" evidence="10">
    <location>
        <begin position="28"/>
        <end position="356"/>
    </location>
</feature>
<dbReference type="STRING" id="1385369.N825_09205"/>
<dbReference type="GO" id="GO:0008810">
    <property type="term" value="F:cellulase activity"/>
    <property type="evidence" value="ECO:0007669"/>
    <property type="project" value="UniProtKB-EC"/>
</dbReference>
<dbReference type="InterPro" id="IPR008928">
    <property type="entry name" value="6-hairpin_glycosidase_sf"/>
</dbReference>
<dbReference type="AlphaFoldDB" id="W9GZ68"/>
<organism evidence="11 12">
    <name type="scientific">Skermanella stibiiresistens SB22</name>
    <dbReference type="NCBI Taxonomy" id="1385369"/>
    <lineage>
        <taxon>Bacteria</taxon>
        <taxon>Pseudomonadati</taxon>
        <taxon>Pseudomonadota</taxon>
        <taxon>Alphaproteobacteria</taxon>
        <taxon>Rhodospirillales</taxon>
        <taxon>Azospirillaceae</taxon>
        <taxon>Skermanella</taxon>
    </lineage>
</organism>
<dbReference type="InterPro" id="IPR002037">
    <property type="entry name" value="Glyco_hydro_8"/>
</dbReference>
<dbReference type="Proteomes" id="UP000019486">
    <property type="component" value="Unassembled WGS sequence"/>
</dbReference>